<reference evidence="1 2" key="1">
    <citation type="journal article" date="2024" name="Int. J. Syst. Evol. Microbiol.">
        <title>Clostridium omnivorum sp. nov., isolated from anoxic soil under the treatment of reductive soil disinfestation.</title>
        <authorList>
            <person name="Ueki A."/>
            <person name="Tonouchi A."/>
            <person name="Kaku N."/>
            <person name="Honma S."/>
            <person name="Ueki K."/>
        </authorList>
    </citation>
    <scope>NUCLEOTIDE SEQUENCE [LARGE SCALE GENOMIC DNA]</scope>
    <source>
        <strain evidence="1 2">E14</strain>
    </source>
</reference>
<protein>
    <submittedName>
        <fullName evidence="1">Uncharacterized protein</fullName>
    </submittedName>
</protein>
<gene>
    <name evidence="1" type="ORF">bsdE14_21610</name>
</gene>
<dbReference type="RefSeq" id="WP_264850029.1">
    <property type="nucleotide sequence ID" value="NZ_BRXR01000001.1"/>
</dbReference>
<name>A0ABQ5N6J8_9CLOT</name>
<dbReference type="EMBL" id="BRXR01000001">
    <property type="protein sequence ID" value="GLC30751.1"/>
    <property type="molecule type" value="Genomic_DNA"/>
</dbReference>
<organism evidence="1 2">
    <name type="scientific">Clostridium omnivorum</name>
    <dbReference type="NCBI Taxonomy" id="1604902"/>
    <lineage>
        <taxon>Bacteria</taxon>
        <taxon>Bacillati</taxon>
        <taxon>Bacillota</taxon>
        <taxon>Clostridia</taxon>
        <taxon>Eubacteriales</taxon>
        <taxon>Clostridiaceae</taxon>
        <taxon>Clostridium</taxon>
    </lineage>
</organism>
<dbReference type="Proteomes" id="UP001208567">
    <property type="component" value="Unassembled WGS sequence"/>
</dbReference>
<proteinExistence type="predicted"/>
<comment type="caution">
    <text evidence="1">The sequence shown here is derived from an EMBL/GenBank/DDBJ whole genome shotgun (WGS) entry which is preliminary data.</text>
</comment>
<accession>A0ABQ5N6J8</accession>
<evidence type="ECO:0000313" key="1">
    <source>
        <dbReference type="EMBL" id="GLC30751.1"/>
    </source>
</evidence>
<keyword evidence="2" id="KW-1185">Reference proteome</keyword>
<sequence>MSTYGKKEKVCAACIHWKGERNVDFSFIEAIKKQGKCMSEEAFYNLTTSKGCSCGCFKSIYC</sequence>
<evidence type="ECO:0000313" key="2">
    <source>
        <dbReference type="Proteomes" id="UP001208567"/>
    </source>
</evidence>